<protein>
    <submittedName>
        <fullName evidence="5">Diguanylate cyclase/phosphodiesterase (GGDEF &amp; EAL domains) with PAS/PAC sensor(S)</fullName>
    </submittedName>
</protein>
<evidence type="ECO:0000259" key="3">
    <source>
        <dbReference type="PROSITE" id="PS50883"/>
    </source>
</evidence>
<feature type="domain" description="PAC" evidence="2">
    <location>
        <begin position="221"/>
        <end position="273"/>
    </location>
</feature>
<dbReference type="CDD" id="cd00130">
    <property type="entry name" value="PAS"/>
    <property type="match status" value="1"/>
</dbReference>
<dbReference type="InterPro" id="IPR029016">
    <property type="entry name" value="GAF-like_dom_sf"/>
</dbReference>
<dbReference type="InterPro" id="IPR000160">
    <property type="entry name" value="GGDEF_dom"/>
</dbReference>
<dbReference type="SUPFAM" id="SSF55073">
    <property type="entry name" value="Nucleotide cyclase"/>
    <property type="match status" value="1"/>
</dbReference>
<dbReference type="GO" id="GO:0006355">
    <property type="term" value="P:regulation of DNA-templated transcription"/>
    <property type="evidence" value="ECO:0007669"/>
    <property type="project" value="InterPro"/>
</dbReference>
<feature type="domain" description="PAS" evidence="1">
    <location>
        <begin position="154"/>
        <end position="217"/>
    </location>
</feature>
<evidence type="ECO:0000259" key="4">
    <source>
        <dbReference type="PROSITE" id="PS50887"/>
    </source>
</evidence>
<gene>
    <name evidence="5" type="ORF">AVDCRST_MAG76-2848</name>
</gene>
<feature type="domain" description="EAL" evidence="3">
    <location>
        <begin position="448"/>
        <end position="703"/>
    </location>
</feature>
<dbReference type="InterPro" id="IPR001633">
    <property type="entry name" value="EAL_dom"/>
</dbReference>
<dbReference type="Pfam" id="PF01590">
    <property type="entry name" value="GAF"/>
    <property type="match status" value="1"/>
</dbReference>
<sequence length="711" mass="75516">MLSREHDDGFARVVRALAARATDLTGADGVIIGITNGPTVRFRFGVGVFEDSDFEASLLVPPARSLLEGRGMRGDGGEEVSPGVRAEIERHGVRSVISVPVMTNKRQCGVMTAVRCGDVPFENGQLEALTWLAGLAGDAIESAWALRTDYGWLALENAPVGMAASALDGTFLEVNHAFAACLGWQPHELVGRTFQSIIHSEDVDLSQRLLDAAIADGSTAFRIEERCCRPDGSVVWADLSVTIVRDAAGEAHQLISQVVDVTDRVRAQRLLAHRASHDRLTGLLNRDRFTEVVATAAASARQRGTALAVLFLNLDRFKVVNESIGHEGGDAVLCEVAHRLRLAVGRRGTVGRFGADAFAILCEDVRDPDDSRLIASHLLAALHPPVVVADREIRAAASVGVALGGASRPVSAAALLREADAACSLAKARGGGTVAMFDDALKDKAEERLDVEAALLHAVSREELRLLYQPEVELRTGRLAGFEALLRWEHPTLGLLAPDGFIQVAEESGLVVEMGHWVLAAAAEQMGAWRRRWPSLSGVSMGVNVAARQLADPRLPDLVASARDLAGPGAPLCLEVTETELLASATVAQGVLARLRREGVRVALDDLGTGYASLAYVAGLEADVLKVDRRFTAGLGEHRTHTAVVAAIVSLGHSLGHSVVAEGVETEAQARLLAELGCDIAQGYLCGRPADPDELAPILDRAASGSPIFSF</sequence>
<evidence type="ECO:0000313" key="5">
    <source>
        <dbReference type="EMBL" id="CAA9261443.1"/>
    </source>
</evidence>
<dbReference type="Gene3D" id="3.30.70.270">
    <property type="match status" value="1"/>
</dbReference>
<dbReference type="InterPro" id="IPR035919">
    <property type="entry name" value="EAL_sf"/>
</dbReference>
<dbReference type="AlphaFoldDB" id="A0A6J4IX58"/>
<dbReference type="CDD" id="cd01948">
    <property type="entry name" value="EAL"/>
    <property type="match status" value="1"/>
</dbReference>
<dbReference type="InterPro" id="IPR035965">
    <property type="entry name" value="PAS-like_dom_sf"/>
</dbReference>
<dbReference type="PANTHER" id="PTHR44757:SF2">
    <property type="entry name" value="BIOFILM ARCHITECTURE MAINTENANCE PROTEIN MBAA"/>
    <property type="match status" value="1"/>
</dbReference>
<dbReference type="Gene3D" id="3.20.20.450">
    <property type="entry name" value="EAL domain"/>
    <property type="match status" value="1"/>
</dbReference>
<dbReference type="SUPFAM" id="SSF55781">
    <property type="entry name" value="GAF domain-like"/>
    <property type="match status" value="1"/>
</dbReference>
<dbReference type="PROSITE" id="PS50113">
    <property type="entry name" value="PAC"/>
    <property type="match status" value="1"/>
</dbReference>
<dbReference type="PROSITE" id="PS50887">
    <property type="entry name" value="GGDEF"/>
    <property type="match status" value="1"/>
</dbReference>
<dbReference type="SMART" id="SM00091">
    <property type="entry name" value="PAS"/>
    <property type="match status" value="1"/>
</dbReference>
<dbReference type="InterPro" id="IPR013767">
    <property type="entry name" value="PAS_fold"/>
</dbReference>
<dbReference type="Gene3D" id="3.30.450.40">
    <property type="match status" value="1"/>
</dbReference>
<dbReference type="SMART" id="SM00267">
    <property type="entry name" value="GGDEF"/>
    <property type="match status" value="1"/>
</dbReference>
<dbReference type="Pfam" id="PF00990">
    <property type="entry name" value="GGDEF"/>
    <property type="match status" value="1"/>
</dbReference>
<dbReference type="InterPro" id="IPR029787">
    <property type="entry name" value="Nucleotide_cyclase"/>
</dbReference>
<dbReference type="SMART" id="SM00086">
    <property type="entry name" value="PAC"/>
    <property type="match status" value="1"/>
</dbReference>
<dbReference type="InterPro" id="IPR043128">
    <property type="entry name" value="Rev_trsase/Diguanyl_cyclase"/>
</dbReference>
<dbReference type="SUPFAM" id="SSF55785">
    <property type="entry name" value="PYP-like sensor domain (PAS domain)"/>
    <property type="match status" value="1"/>
</dbReference>
<dbReference type="CDD" id="cd01949">
    <property type="entry name" value="GGDEF"/>
    <property type="match status" value="1"/>
</dbReference>
<evidence type="ECO:0000259" key="1">
    <source>
        <dbReference type="PROSITE" id="PS50112"/>
    </source>
</evidence>
<name>A0A6J4IX58_9ACTN</name>
<dbReference type="PANTHER" id="PTHR44757">
    <property type="entry name" value="DIGUANYLATE CYCLASE DGCP"/>
    <property type="match status" value="1"/>
</dbReference>
<feature type="domain" description="GGDEF" evidence="4">
    <location>
        <begin position="305"/>
        <end position="439"/>
    </location>
</feature>
<proteinExistence type="predicted"/>
<evidence type="ECO:0000259" key="2">
    <source>
        <dbReference type="PROSITE" id="PS50113"/>
    </source>
</evidence>
<dbReference type="Pfam" id="PF00563">
    <property type="entry name" value="EAL"/>
    <property type="match status" value="1"/>
</dbReference>
<dbReference type="InterPro" id="IPR001610">
    <property type="entry name" value="PAC"/>
</dbReference>
<dbReference type="EMBL" id="CADCSZ010000171">
    <property type="protein sequence ID" value="CAA9261443.1"/>
    <property type="molecule type" value="Genomic_DNA"/>
</dbReference>
<organism evidence="5">
    <name type="scientific">uncultured Acidimicrobiales bacterium</name>
    <dbReference type="NCBI Taxonomy" id="310071"/>
    <lineage>
        <taxon>Bacteria</taxon>
        <taxon>Bacillati</taxon>
        <taxon>Actinomycetota</taxon>
        <taxon>Acidimicrobiia</taxon>
        <taxon>Acidimicrobiales</taxon>
        <taxon>environmental samples</taxon>
    </lineage>
</organism>
<dbReference type="Gene3D" id="3.30.450.20">
    <property type="entry name" value="PAS domain"/>
    <property type="match status" value="1"/>
</dbReference>
<dbReference type="InterPro" id="IPR052155">
    <property type="entry name" value="Biofilm_reg_signaling"/>
</dbReference>
<accession>A0A6J4IX58</accession>
<dbReference type="Pfam" id="PF00989">
    <property type="entry name" value="PAS"/>
    <property type="match status" value="1"/>
</dbReference>
<dbReference type="NCBIfam" id="TIGR00254">
    <property type="entry name" value="GGDEF"/>
    <property type="match status" value="1"/>
</dbReference>
<dbReference type="InterPro" id="IPR000700">
    <property type="entry name" value="PAS-assoc_C"/>
</dbReference>
<dbReference type="InterPro" id="IPR003018">
    <property type="entry name" value="GAF"/>
</dbReference>
<reference evidence="5" key="1">
    <citation type="submission" date="2020-02" db="EMBL/GenBank/DDBJ databases">
        <authorList>
            <person name="Meier V. D."/>
        </authorList>
    </citation>
    <scope>NUCLEOTIDE SEQUENCE</scope>
    <source>
        <strain evidence="5">AVDCRST_MAG76</strain>
    </source>
</reference>
<dbReference type="SUPFAM" id="SSF141868">
    <property type="entry name" value="EAL domain-like"/>
    <property type="match status" value="1"/>
</dbReference>
<dbReference type="SMART" id="SM00052">
    <property type="entry name" value="EAL"/>
    <property type="match status" value="1"/>
</dbReference>
<dbReference type="InterPro" id="IPR000014">
    <property type="entry name" value="PAS"/>
</dbReference>
<dbReference type="PROSITE" id="PS50883">
    <property type="entry name" value="EAL"/>
    <property type="match status" value="1"/>
</dbReference>
<dbReference type="NCBIfam" id="TIGR00229">
    <property type="entry name" value="sensory_box"/>
    <property type="match status" value="1"/>
</dbReference>
<dbReference type="PROSITE" id="PS50112">
    <property type="entry name" value="PAS"/>
    <property type="match status" value="1"/>
</dbReference>